<proteinExistence type="predicted"/>
<dbReference type="AlphaFoldDB" id="A0A3E2HPV4"/>
<dbReference type="EMBL" id="NCSJ02000009">
    <property type="protein sequence ID" value="RFU35393.1"/>
    <property type="molecule type" value="Genomic_DNA"/>
</dbReference>
<keyword evidence="3" id="KW-1185">Reference proteome</keyword>
<evidence type="ECO:0000256" key="1">
    <source>
        <dbReference type="SAM" id="MobiDB-lite"/>
    </source>
</evidence>
<comment type="caution">
    <text evidence="2">The sequence shown here is derived from an EMBL/GenBank/DDBJ whole genome shotgun (WGS) entry which is preliminary data.</text>
</comment>
<feature type="non-terminal residue" evidence="2">
    <location>
        <position position="470"/>
    </location>
</feature>
<evidence type="ECO:0000313" key="3">
    <source>
        <dbReference type="Proteomes" id="UP000258309"/>
    </source>
</evidence>
<dbReference type="OrthoDB" id="10566887at2759"/>
<sequence length="470" mass="53860">MESESPATPPRALRYSLRDRKIPNSTPIRSPRKSPRKSPSKNKQPDTMQPPPSSQSSAPPSSAPQNSNTNMSGSEQLQKQRTIEELHLLAYGSTEPPSVVSNDNGFIDEYERGDGDEDEDDESLKWPADFDLPKYLKERRESFYRKWPEEKEKIEQMDKRYKSNLDNTENIRRHDYNSITRVYPNALRIRKMTSLPENFLTMSSAYRKVWANTAYSSLGMLADILEANHYSMLDFLHTVQLKDSGRKLNQLGLSKIPENEIRMQNAYESCAGLCTAFTFKVIQESGRSHQEFTIGNNGFHRLAWDGRLLICSSKKKVVTIDESCLGAEGFSDQTLESCNLFQPVQNWSIAMEICYNQLLKKDNFLMYFRDFDEQGNGFNGMIKWDLKMCSCYLFSGIDNSICSKAIYNGKGTRENAEEWRGLNTAFLNTKLVHGTKRMDQADKRSLQIHYDFLELAPTVWGFPVLELAAN</sequence>
<evidence type="ECO:0000313" key="2">
    <source>
        <dbReference type="EMBL" id="RFU35393.1"/>
    </source>
</evidence>
<organism evidence="2 3">
    <name type="scientific">Scytalidium lignicola</name>
    <name type="common">Hyphomycete</name>
    <dbReference type="NCBI Taxonomy" id="5539"/>
    <lineage>
        <taxon>Eukaryota</taxon>
        <taxon>Fungi</taxon>
        <taxon>Dikarya</taxon>
        <taxon>Ascomycota</taxon>
        <taxon>Pezizomycotina</taxon>
        <taxon>Leotiomycetes</taxon>
        <taxon>Leotiomycetes incertae sedis</taxon>
        <taxon>Scytalidium</taxon>
    </lineage>
</organism>
<protein>
    <submittedName>
        <fullName evidence="2">Uncharacterized protein</fullName>
    </submittedName>
</protein>
<feature type="compositionally biased region" description="Polar residues" evidence="1">
    <location>
        <begin position="95"/>
        <end position="104"/>
    </location>
</feature>
<feature type="region of interest" description="Disordered" evidence="1">
    <location>
        <begin position="1"/>
        <end position="125"/>
    </location>
</feature>
<name>A0A3E2HPV4_SCYLI</name>
<reference evidence="2 3" key="1">
    <citation type="submission" date="2018-05" db="EMBL/GenBank/DDBJ databases">
        <title>Draft genome sequence of Scytalidium lignicola DSM 105466, a ubiquitous saprotrophic fungus.</title>
        <authorList>
            <person name="Buettner E."/>
            <person name="Gebauer A.M."/>
            <person name="Hofrichter M."/>
            <person name="Liers C."/>
            <person name="Kellner H."/>
        </authorList>
    </citation>
    <scope>NUCLEOTIDE SEQUENCE [LARGE SCALE GENOMIC DNA]</scope>
    <source>
        <strain evidence="2 3">DSM 105466</strain>
    </source>
</reference>
<dbReference type="Proteomes" id="UP000258309">
    <property type="component" value="Unassembled WGS sequence"/>
</dbReference>
<feature type="compositionally biased region" description="Low complexity" evidence="1">
    <location>
        <begin position="54"/>
        <end position="68"/>
    </location>
</feature>
<feature type="non-terminal residue" evidence="2">
    <location>
        <position position="1"/>
    </location>
</feature>
<feature type="compositionally biased region" description="Basic residues" evidence="1">
    <location>
        <begin position="30"/>
        <end position="40"/>
    </location>
</feature>
<gene>
    <name evidence="2" type="ORF">B7463_g934</name>
</gene>
<accession>A0A3E2HPV4</accession>
<feature type="compositionally biased region" description="Polar residues" evidence="1">
    <location>
        <begin position="69"/>
        <end position="80"/>
    </location>
</feature>